<keyword evidence="2" id="KW-1185">Reference proteome</keyword>
<dbReference type="Proteomes" id="UP001432027">
    <property type="component" value="Unassembled WGS sequence"/>
</dbReference>
<organism evidence="1 2">
    <name type="scientific">Pristionchus entomophagus</name>
    <dbReference type="NCBI Taxonomy" id="358040"/>
    <lineage>
        <taxon>Eukaryota</taxon>
        <taxon>Metazoa</taxon>
        <taxon>Ecdysozoa</taxon>
        <taxon>Nematoda</taxon>
        <taxon>Chromadorea</taxon>
        <taxon>Rhabditida</taxon>
        <taxon>Rhabditina</taxon>
        <taxon>Diplogasteromorpha</taxon>
        <taxon>Diplogasteroidea</taxon>
        <taxon>Neodiplogasteridae</taxon>
        <taxon>Pristionchus</taxon>
    </lineage>
</organism>
<evidence type="ECO:0000313" key="2">
    <source>
        <dbReference type="Proteomes" id="UP001432027"/>
    </source>
</evidence>
<evidence type="ECO:0000313" key="1">
    <source>
        <dbReference type="EMBL" id="GMS82726.1"/>
    </source>
</evidence>
<name>A0AAV5SHE5_9BILA</name>
<proteinExistence type="predicted"/>
<dbReference type="AlphaFoldDB" id="A0AAV5SHE5"/>
<protein>
    <submittedName>
        <fullName evidence="1">Uncharacterized protein</fullName>
    </submittedName>
</protein>
<sequence>VLLIYPLFKVHLNAGGPIVDIIDVMDRCNKHADIDKFIEESRRAIASDGGEMKHWDKIMESMIKHLYMVSSVWKRGGVM</sequence>
<feature type="non-terminal residue" evidence="1">
    <location>
        <position position="79"/>
    </location>
</feature>
<accession>A0AAV5SHE5</accession>
<comment type="caution">
    <text evidence="1">The sequence shown here is derived from an EMBL/GenBank/DDBJ whole genome shotgun (WGS) entry which is preliminary data.</text>
</comment>
<gene>
    <name evidence="1" type="ORF">PENTCL1PPCAC_4901</name>
</gene>
<dbReference type="EMBL" id="BTSX01000002">
    <property type="protein sequence ID" value="GMS82726.1"/>
    <property type="molecule type" value="Genomic_DNA"/>
</dbReference>
<reference evidence="1" key="1">
    <citation type="submission" date="2023-10" db="EMBL/GenBank/DDBJ databases">
        <title>Genome assembly of Pristionchus species.</title>
        <authorList>
            <person name="Yoshida K."/>
            <person name="Sommer R.J."/>
        </authorList>
    </citation>
    <scope>NUCLEOTIDE SEQUENCE</scope>
    <source>
        <strain evidence="1">RS0144</strain>
    </source>
</reference>
<feature type="non-terminal residue" evidence="1">
    <location>
        <position position="1"/>
    </location>
</feature>